<evidence type="ECO:0000313" key="2">
    <source>
        <dbReference type="Proteomes" id="UP000289664"/>
    </source>
</evidence>
<dbReference type="RefSeq" id="WP_004605290.1">
    <property type="nucleotide sequence ID" value="NZ_CP036170.1"/>
</dbReference>
<sequence length="138" mass="16125">MKEIRNGEFEARGNPLIRPDLRFDVTLAPLPETAKGERPSSALQEAKVMRLDHILQKKKAQQTLSEIPKMQEYENALEVKKAYKAAVTELKDVRKLQSEWEQKGIPEKKYWVIKANVPEKTRQKSIHERLEEVCIFRL</sequence>
<keyword evidence="2" id="KW-1185">Reference proteome</keyword>
<dbReference type="Proteomes" id="UP000289664">
    <property type="component" value="Chromosome"/>
</dbReference>
<proteinExistence type="predicted"/>
<dbReference type="HOGENOM" id="CLU_1851692_0_0_9"/>
<gene>
    <name evidence="1" type="ORF">HDCHBGLK_02112</name>
</gene>
<name>B0NDJ0_CLOS5</name>
<dbReference type="KEGG" id="csci:HDCHBGLK_02112"/>
<organism evidence="1 2">
    <name type="scientific">Clostridium scindens (strain ATCC 35704 / DSM 5676 / VPI 13733 / 19)</name>
    <dbReference type="NCBI Taxonomy" id="411468"/>
    <lineage>
        <taxon>Bacteria</taxon>
        <taxon>Bacillati</taxon>
        <taxon>Bacillota</taxon>
        <taxon>Clostridia</taxon>
        <taxon>Lachnospirales</taxon>
        <taxon>Lachnospiraceae</taxon>
    </lineage>
</organism>
<dbReference type="OrthoDB" id="1651392at2"/>
<evidence type="ECO:0000313" key="1">
    <source>
        <dbReference type="EMBL" id="QBF74710.1"/>
    </source>
</evidence>
<dbReference type="GeneID" id="62696317"/>
<accession>B0NDJ0</accession>
<dbReference type="STRING" id="411468.CLOSCI_01518"/>
<dbReference type="EMBL" id="CP036170">
    <property type="protein sequence ID" value="QBF74710.1"/>
    <property type="molecule type" value="Genomic_DNA"/>
</dbReference>
<reference evidence="1 2" key="1">
    <citation type="journal article" date="2019" name="Appl. Environ. Microbiol.">
        <title>Clostridium scindens ATCC 35704: integration of nutritional requirements, the complete genome sequence, and global transcriptional responses to bile acids.</title>
        <authorList>
            <person name="Devendran S."/>
            <person name="Shrestha R."/>
            <person name="Alves J.M.P."/>
            <person name="Wolf P.G."/>
            <person name="Ly L."/>
            <person name="Hernandez A.G."/>
            <person name="Mendez-Garcia C."/>
            <person name="Inboden A."/>
            <person name="Wiley J."/>
            <person name="Paul O."/>
            <person name="Allen A."/>
            <person name="Springer E."/>
            <person name="Wright C.L."/>
            <person name="Fields C.J."/>
            <person name="Daniel S.L."/>
            <person name="Ridlon J.M."/>
        </authorList>
    </citation>
    <scope>NUCLEOTIDE SEQUENCE [LARGE SCALE GENOMIC DNA]</scope>
    <source>
        <strain evidence="1 2">ATCC 35704</strain>
    </source>
</reference>
<protein>
    <submittedName>
        <fullName evidence="1">Uncharacterized protein</fullName>
    </submittedName>
</protein>
<dbReference type="AlphaFoldDB" id="B0NDJ0"/>